<proteinExistence type="predicted"/>
<gene>
    <name evidence="4" type="primary">LOC113735825</name>
</gene>
<keyword evidence="3" id="KW-1185">Reference proteome</keyword>
<dbReference type="AlphaFoldDB" id="A0A6P6WT32"/>
<reference evidence="3" key="1">
    <citation type="journal article" date="2025" name="Foods">
        <title>Unveiling the Microbial Signatures of Arabica Coffee Cherries: Insights into Ripeness Specific Diversity, Functional Traits, and Implications for Quality and Safety.</title>
        <authorList>
            <consortium name="RefSeq"/>
            <person name="Tenea G.N."/>
            <person name="Cifuentes V."/>
            <person name="Reyes P."/>
            <person name="Cevallos-Vallejos M."/>
        </authorList>
    </citation>
    <scope>NUCLEOTIDE SEQUENCE [LARGE SCALE GENOMIC DNA]</scope>
</reference>
<feature type="region of interest" description="Disordered" evidence="1">
    <location>
        <begin position="1"/>
        <end position="25"/>
    </location>
</feature>
<accession>A0A6P6WT32</accession>
<dbReference type="GeneID" id="113735825"/>
<feature type="domain" description="Retrotransposon gag" evidence="2">
    <location>
        <begin position="112"/>
        <end position="208"/>
    </location>
</feature>
<evidence type="ECO:0000313" key="3">
    <source>
        <dbReference type="Proteomes" id="UP001652660"/>
    </source>
</evidence>
<feature type="region of interest" description="Disordered" evidence="1">
    <location>
        <begin position="242"/>
        <end position="261"/>
    </location>
</feature>
<protein>
    <recommendedName>
        <fullName evidence="2">Retrotransposon gag domain-containing protein</fullName>
    </recommendedName>
</protein>
<dbReference type="InterPro" id="IPR005162">
    <property type="entry name" value="Retrotrans_gag_dom"/>
</dbReference>
<dbReference type="RefSeq" id="XP_027118608.1">
    <property type="nucleotide sequence ID" value="XM_027262807.1"/>
</dbReference>
<sequence>MKTRGGGRGRGQGQGTEGVTNENANTQANTQVATAIQRMTDLLERMVNQQGQGQVQHLENYEGEYRTLERFQMFLPPKFLEEPNPDIAESWLDRMLDTFATLGYPEEWQIAFAVFQFEGAARAWWNVIRVKWVREQTPWTWVNFTREFNEKYLPPLVQERREDEFIRLRQGTMSVAEYETQFIKLSHFAPELVLTDRKRIRRFVQGLNVEIQEALAAAQLETYSQAIENAHRIESIKSQVKAFHDKKRRQPDPSSYIEGHSLRSEPSFKIGRGIGGPRSTRIPSQENFEKGRQGKRPKGIPHKEVRHQDLEWHVDFVRLLTTWKIIVGRNDKFENATNVLVLSI</sequence>
<dbReference type="Proteomes" id="UP001652660">
    <property type="component" value="Chromosome 3c"/>
</dbReference>
<reference evidence="4" key="2">
    <citation type="submission" date="2025-08" db="UniProtKB">
        <authorList>
            <consortium name="RefSeq"/>
        </authorList>
    </citation>
    <scope>IDENTIFICATION</scope>
    <source>
        <tissue evidence="4">Leaves</tissue>
    </source>
</reference>
<dbReference type="PANTHER" id="PTHR15503:SF45">
    <property type="entry name" value="RNA-DIRECTED DNA POLYMERASE HOMOLOG"/>
    <property type="match status" value="1"/>
</dbReference>
<name>A0A6P6WT32_COFAR</name>
<dbReference type="InterPro" id="IPR032567">
    <property type="entry name" value="RTL1-rel"/>
</dbReference>
<evidence type="ECO:0000313" key="4">
    <source>
        <dbReference type="RefSeq" id="XP_027118608.1"/>
    </source>
</evidence>
<evidence type="ECO:0000259" key="2">
    <source>
        <dbReference type="Pfam" id="PF03732"/>
    </source>
</evidence>
<dbReference type="PANTHER" id="PTHR15503">
    <property type="entry name" value="LDOC1 RELATED"/>
    <property type="match status" value="1"/>
</dbReference>
<feature type="region of interest" description="Disordered" evidence="1">
    <location>
        <begin position="268"/>
        <end position="303"/>
    </location>
</feature>
<evidence type="ECO:0000256" key="1">
    <source>
        <dbReference type="SAM" id="MobiDB-lite"/>
    </source>
</evidence>
<dbReference type="OrthoDB" id="1936908at2759"/>
<dbReference type="Pfam" id="PF03732">
    <property type="entry name" value="Retrotrans_gag"/>
    <property type="match status" value="1"/>
</dbReference>
<organism evidence="3 4">
    <name type="scientific">Coffea arabica</name>
    <name type="common">Arabian coffee</name>
    <dbReference type="NCBI Taxonomy" id="13443"/>
    <lineage>
        <taxon>Eukaryota</taxon>
        <taxon>Viridiplantae</taxon>
        <taxon>Streptophyta</taxon>
        <taxon>Embryophyta</taxon>
        <taxon>Tracheophyta</taxon>
        <taxon>Spermatophyta</taxon>
        <taxon>Magnoliopsida</taxon>
        <taxon>eudicotyledons</taxon>
        <taxon>Gunneridae</taxon>
        <taxon>Pentapetalae</taxon>
        <taxon>asterids</taxon>
        <taxon>lamiids</taxon>
        <taxon>Gentianales</taxon>
        <taxon>Rubiaceae</taxon>
        <taxon>Ixoroideae</taxon>
        <taxon>Gardenieae complex</taxon>
        <taxon>Bertiereae - Coffeeae clade</taxon>
        <taxon>Coffeeae</taxon>
        <taxon>Coffea</taxon>
    </lineage>
</organism>